<dbReference type="Pfam" id="PF16653">
    <property type="entry name" value="Sacchrp_dh_C"/>
    <property type="match status" value="1"/>
</dbReference>
<dbReference type="GO" id="GO:0004753">
    <property type="term" value="F:saccharopine dehydrogenase activity"/>
    <property type="evidence" value="ECO:0007669"/>
    <property type="project" value="TreeGrafter"/>
</dbReference>
<dbReference type="PANTHER" id="PTHR11133:SF22">
    <property type="entry name" value="ALPHA-AMINOADIPIC SEMIALDEHYDE SYNTHASE, MITOCHONDRIAL"/>
    <property type="match status" value="1"/>
</dbReference>
<dbReference type="OrthoDB" id="973788at2"/>
<feature type="domain" description="Saccharopine dehydrogenase NADP binding" evidence="2">
    <location>
        <begin position="4"/>
        <end position="116"/>
    </location>
</feature>
<name>A0A0S2HYJ3_9BACT</name>
<reference evidence="4 5" key="1">
    <citation type="submission" date="2015-11" db="EMBL/GenBank/DDBJ databases">
        <title>Description and complete genome sequence of a novel strain predominating in hypersaline microbial mats and representing a new family of the Bacteriodetes phylum.</title>
        <authorList>
            <person name="Spring S."/>
            <person name="Bunk B."/>
            <person name="Sproer C."/>
            <person name="Klenk H.-P."/>
        </authorList>
    </citation>
    <scope>NUCLEOTIDE SEQUENCE [LARGE SCALE GENOMIC DNA]</scope>
    <source>
        <strain evidence="4 5">L21-Spi-D4</strain>
    </source>
</reference>
<dbReference type="Gene3D" id="3.40.50.720">
    <property type="entry name" value="NAD(P)-binding Rossmann-like Domain"/>
    <property type="match status" value="1"/>
</dbReference>
<dbReference type="SUPFAM" id="SSF55347">
    <property type="entry name" value="Glyceraldehyde-3-phosphate dehydrogenase-like, C-terminal domain"/>
    <property type="match status" value="1"/>
</dbReference>
<dbReference type="AlphaFoldDB" id="A0A0S2HYJ3"/>
<dbReference type="RefSeq" id="WP_057952576.1">
    <property type="nucleotide sequence ID" value="NZ_CP013118.1"/>
</dbReference>
<evidence type="ECO:0000313" key="5">
    <source>
        <dbReference type="Proteomes" id="UP000064893"/>
    </source>
</evidence>
<dbReference type="KEGG" id="blq:L21SP5_01436"/>
<dbReference type="EMBL" id="CP013118">
    <property type="protein sequence ID" value="ALO15086.1"/>
    <property type="molecule type" value="Genomic_DNA"/>
</dbReference>
<dbReference type="GO" id="GO:0005737">
    <property type="term" value="C:cytoplasm"/>
    <property type="evidence" value="ECO:0007669"/>
    <property type="project" value="TreeGrafter"/>
</dbReference>
<dbReference type="InterPro" id="IPR051168">
    <property type="entry name" value="AASS"/>
</dbReference>
<accession>A0A0S2HYJ3</accession>
<dbReference type="InterPro" id="IPR005097">
    <property type="entry name" value="Sacchrp_dh_NADP-bd"/>
</dbReference>
<keyword evidence="1 4" id="KW-0560">Oxidoreductase</keyword>
<dbReference type="GO" id="GO:0019878">
    <property type="term" value="P:lysine biosynthetic process via aminoadipic acid"/>
    <property type="evidence" value="ECO:0007669"/>
    <property type="project" value="TreeGrafter"/>
</dbReference>
<dbReference type="Gene3D" id="1.10.1870.10">
    <property type="entry name" value="Domain 3, Saccharopine reductase"/>
    <property type="match status" value="1"/>
</dbReference>
<dbReference type="GO" id="GO:0050303">
    <property type="term" value="F:lysine 6-dehydrogenase activity"/>
    <property type="evidence" value="ECO:0007669"/>
    <property type="project" value="UniProtKB-EC"/>
</dbReference>
<gene>
    <name evidence="4" type="primary">lysDH</name>
    <name evidence="4" type="ORF">L21SP5_01436</name>
</gene>
<dbReference type="InterPro" id="IPR032095">
    <property type="entry name" value="Sacchrp_dh-like_C"/>
</dbReference>
<dbReference type="PATRIC" id="fig|1307839.3.peg.1533"/>
<evidence type="ECO:0000313" key="4">
    <source>
        <dbReference type="EMBL" id="ALO15086.1"/>
    </source>
</evidence>
<dbReference type="PANTHER" id="PTHR11133">
    <property type="entry name" value="SACCHAROPINE DEHYDROGENASE"/>
    <property type="match status" value="1"/>
</dbReference>
<feature type="domain" description="Saccharopine dehydrogenase-like C-terminal" evidence="3">
    <location>
        <begin position="122"/>
        <end position="427"/>
    </location>
</feature>
<organism evidence="4 5">
    <name type="scientific">Salinivirga cyanobacteriivorans</name>
    <dbReference type="NCBI Taxonomy" id="1307839"/>
    <lineage>
        <taxon>Bacteria</taxon>
        <taxon>Pseudomonadati</taxon>
        <taxon>Bacteroidota</taxon>
        <taxon>Bacteroidia</taxon>
        <taxon>Bacteroidales</taxon>
        <taxon>Salinivirgaceae</taxon>
        <taxon>Salinivirga</taxon>
    </lineage>
</organism>
<dbReference type="EC" id="1.4.1.18" evidence="4"/>
<dbReference type="Gene3D" id="3.30.360.10">
    <property type="entry name" value="Dihydrodipicolinate Reductase, domain 2"/>
    <property type="match status" value="1"/>
</dbReference>
<keyword evidence="5" id="KW-1185">Reference proteome</keyword>
<evidence type="ECO:0000259" key="2">
    <source>
        <dbReference type="Pfam" id="PF03435"/>
    </source>
</evidence>
<sequence length="445" mass="50499">MKSVLILGSGMVAGPIIEYLLRKNYGLTVASIDQKRALELLNNHPNGQFVYWDAEDEKGLHDLVPKHDLTVSLLPYKFHVMVAKVCLEYKKHMVTTSYVKPEMQSLYDEAVNKNVLLLNEIGVDPGIDHMSAMRIIDKVHKSGGEIEEFFSITGALPDPRDVDNPLGYKFSWSPKGVILASKNDATYLHKGKEVYVEPKALFQDIFEVDFPNVGTMDVYPNRNSIDYIDIYGIPEVKTIFRGTFRHQSWCATLDAIKRLNLIETDEHDFTGKTYAEFVKDMAGLKGADIKQAIAEKLDIPKDADAIKSIEWLGLLDDKDMNRQKDTAFEVTSDLMIEKMWMNDKDRDMVAMQHVFLVKRNDGEKEVIKSRLLDFGDPQGYTSIARTVALPAAVAVDRILQDKIKLAGVYRPVVKEIYEPVMDELETMDIKMVEDFGLPLSENIQK</sequence>
<dbReference type="Pfam" id="PF03435">
    <property type="entry name" value="Sacchrp_dh_NADP"/>
    <property type="match status" value="1"/>
</dbReference>
<protein>
    <submittedName>
        <fullName evidence="4">Lysine 6-dehydrogenase</fullName>
        <ecNumber evidence="4">1.4.1.18</ecNumber>
    </submittedName>
</protein>
<dbReference type="Proteomes" id="UP000064893">
    <property type="component" value="Chromosome"/>
</dbReference>
<proteinExistence type="predicted"/>
<dbReference type="SUPFAM" id="SSF51735">
    <property type="entry name" value="NAD(P)-binding Rossmann-fold domains"/>
    <property type="match status" value="1"/>
</dbReference>
<dbReference type="STRING" id="1307839.L21SP5_01436"/>
<dbReference type="InterPro" id="IPR036291">
    <property type="entry name" value="NAD(P)-bd_dom_sf"/>
</dbReference>
<evidence type="ECO:0000256" key="1">
    <source>
        <dbReference type="ARBA" id="ARBA00023002"/>
    </source>
</evidence>
<evidence type="ECO:0000259" key="3">
    <source>
        <dbReference type="Pfam" id="PF16653"/>
    </source>
</evidence>